<gene>
    <name evidence="1" type="ORF">FA15DRAFT_701053</name>
</gene>
<dbReference type="EMBL" id="ML210156">
    <property type="protein sequence ID" value="TFK28377.1"/>
    <property type="molecule type" value="Genomic_DNA"/>
</dbReference>
<evidence type="ECO:0000313" key="2">
    <source>
        <dbReference type="Proteomes" id="UP000307440"/>
    </source>
</evidence>
<name>A0A5C3L6F6_COPMA</name>
<proteinExistence type="predicted"/>
<dbReference type="Proteomes" id="UP000307440">
    <property type="component" value="Unassembled WGS sequence"/>
</dbReference>
<evidence type="ECO:0000313" key="1">
    <source>
        <dbReference type="EMBL" id="TFK28377.1"/>
    </source>
</evidence>
<keyword evidence="2" id="KW-1185">Reference proteome</keyword>
<protein>
    <submittedName>
        <fullName evidence="1">Uncharacterized protein</fullName>
    </submittedName>
</protein>
<sequence>MTLRRPYALSSPEDLTLDDTVVWFFPIAIMNSGLNNIIGQKACEELEPRLRERFCHFYIGEMPDRDPDSKERLVLAVGGKYTVGHLKKSYPADRMTRVMADHGKRFPYNHRLALFPHYAGRRMSNGLNPLPWYLENVADASTVVLARMEFETRSPEARAWFNTEFGDAVRAGADCIEAGAKALDIIKYVLNRSRFRVEEEMISWKPLVSTRAVERYKEQLHAITPRAFESWRK</sequence>
<dbReference type="AlphaFoldDB" id="A0A5C3L6F6"/>
<accession>A0A5C3L6F6</accession>
<organism evidence="1 2">
    <name type="scientific">Coprinopsis marcescibilis</name>
    <name type="common">Agaric fungus</name>
    <name type="synonym">Psathyrella marcescibilis</name>
    <dbReference type="NCBI Taxonomy" id="230819"/>
    <lineage>
        <taxon>Eukaryota</taxon>
        <taxon>Fungi</taxon>
        <taxon>Dikarya</taxon>
        <taxon>Basidiomycota</taxon>
        <taxon>Agaricomycotina</taxon>
        <taxon>Agaricomycetes</taxon>
        <taxon>Agaricomycetidae</taxon>
        <taxon>Agaricales</taxon>
        <taxon>Agaricineae</taxon>
        <taxon>Psathyrellaceae</taxon>
        <taxon>Coprinopsis</taxon>
    </lineage>
</organism>
<reference evidence="1 2" key="1">
    <citation type="journal article" date="2019" name="Nat. Ecol. Evol.">
        <title>Megaphylogeny resolves global patterns of mushroom evolution.</title>
        <authorList>
            <person name="Varga T."/>
            <person name="Krizsan K."/>
            <person name="Foldi C."/>
            <person name="Dima B."/>
            <person name="Sanchez-Garcia M."/>
            <person name="Sanchez-Ramirez S."/>
            <person name="Szollosi G.J."/>
            <person name="Szarkandi J.G."/>
            <person name="Papp V."/>
            <person name="Albert L."/>
            <person name="Andreopoulos W."/>
            <person name="Angelini C."/>
            <person name="Antonin V."/>
            <person name="Barry K.W."/>
            <person name="Bougher N.L."/>
            <person name="Buchanan P."/>
            <person name="Buyck B."/>
            <person name="Bense V."/>
            <person name="Catcheside P."/>
            <person name="Chovatia M."/>
            <person name="Cooper J."/>
            <person name="Damon W."/>
            <person name="Desjardin D."/>
            <person name="Finy P."/>
            <person name="Geml J."/>
            <person name="Haridas S."/>
            <person name="Hughes K."/>
            <person name="Justo A."/>
            <person name="Karasinski D."/>
            <person name="Kautmanova I."/>
            <person name="Kiss B."/>
            <person name="Kocsube S."/>
            <person name="Kotiranta H."/>
            <person name="LaButti K.M."/>
            <person name="Lechner B.E."/>
            <person name="Liimatainen K."/>
            <person name="Lipzen A."/>
            <person name="Lukacs Z."/>
            <person name="Mihaltcheva S."/>
            <person name="Morgado L.N."/>
            <person name="Niskanen T."/>
            <person name="Noordeloos M.E."/>
            <person name="Ohm R.A."/>
            <person name="Ortiz-Santana B."/>
            <person name="Ovrebo C."/>
            <person name="Racz N."/>
            <person name="Riley R."/>
            <person name="Savchenko A."/>
            <person name="Shiryaev A."/>
            <person name="Soop K."/>
            <person name="Spirin V."/>
            <person name="Szebenyi C."/>
            <person name="Tomsovsky M."/>
            <person name="Tulloss R.E."/>
            <person name="Uehling J."/>
            <person name="Grigoriev I.V."/>
            <person name="Vagvolgyi C."/>
            <person name="Papp T."/>
            <person name="Martin F.M."/>
            <person name="Miettinen O."/>
            <person name="Hibbett D.S."/>
            <person name="Nagy L.G."/>
        </authorList>
    </citation>
    <scope>NUCLEOTIDE SEQUENCE [LARGE SCALE GENOMIC DNA]</scope>
    <source>
        <strain evidence="1 2">CBS 121175</strain>
    </source>
</reference>